<protein>
    <recommendedName>
        <fullName evidence="7">3-phosphoshikimate 1-carboxyvinyltransferase</fullName>
        <ecNumber evidence="7">2.5.1.19</ecNumber>
    </recommendedName>
    <alternativeName>
        <fullName evidence="7">5-enolpyruvylshikimate-3-phosphate synthase</fullName>
        <shortName evidence="7">EPSP synthase</shortName>
        <shortName evidence="7">EPSPS</shortName>
    </alternativeName>
</protein>
<dbReference type="SUPFAM" id="SSF55205">
    <property type="entry name" value="EPT/RTPC-like"/>
    <property type="match status" value="1"/>
</dbReference>
<name>A0A1I5F2L9_9CLOT</name>
<dbReference type="GO" id="GO:0003866">
    <property type="term" value="F:3-phosphoshikimate 1-carboxyvinyltransferase activity"/>
    <property type="evidence" value="ECO:0007669"/>
    <property type="project" value="UniProtKB-UniRule"/>
</dbReference>
<evidence type="ECO:0000256" key="7">
    <source>
        <dbReference type="HAMAP-Rule" id="MF_00210"/>
    </source>
</evidence>
<dbReference type="Proteomes" id="UP000181899">
    <property type="component" value="Unassembled WGS sequence"/>
</dbReference>
<evidence type="ECO:0000256" key="5">
    <source>
        <dbReference type="ARBA" id="ARBA00023141"/>
    </source>
</evidence>
<feature type="binding site" evidence="7">
    <location>
        <position position="162"/>
    </location>
    <ligand>
        <name>phosphoenolpyruvate</name>
        <dbReference type="ChEBI" id="CHEBI:58702"/>
    </ligand>
</feature>
<dbReference type="InterPro" id="IPR036968">
    <property type="entry name" value="Enolpyruvate_Tfrase_sf"/>
</dbReference>
<reference evidence="9 10" key="1">
    <citation type="submission" date="2016-10" db="EMBL/GenBank/DDBJ databases">
        <authorList>
            <person name="de Groot N.N."/>
        </authorList>
    </citation>
    <scope>NUCLEOTIDE SEQUENCE [LARGE SCALE GENOMIC DNA]</scope>
    <source>
        <strain evidence="9 10">ML2</strain>
    </source>
</reference>
<keyword evidence="5 7" id="KW-0057">Aromatic amino acid biosynthesis</keyword>
<feature type="binding site" evidence="7">
    <location>
        <position position="162"/>
    </location>
    <ligand>
        <name>3-phosphoshikimate</name>
        <dbReference type="ChEBI" id="CHEBI:145989"/>
    </ligand>
</feature>
<feature type="binding site" evidence="7">
    <location>
        <position position="400"/>
    </location>
    <ligand>
        <name>phosphoenolpyruvate</name>
        <dbReference type="ChEBI" id="CHEBI:58702"/>
    </ligand>
</feature>
<comment type="pathway">
    <text evidence="1 7">Metabolic intermediate biosynthesis; chorismate biosynthesis; chorismate from D-erythrose 4-phosphate and phosphoenolpyruvate: step 6/7.</text>
</comment>
<dbReference type="GO" id="GO:0009423">
    <property type="term" value="P:chorismate biosynthetic process"/>
    <property type="evidence" value="ECO:0007669"/>
    <property type="project" value="UniProtKB-UniRule"/>
</dbReference>
<dbReference type="InterPro" id="IPR001986">
    <property type="entry name" value="Enolpyruvate_Tfrase_dom"/>
</dbReference>
<dbReference type="PROSITE" id="PS00885">
    <property type="entry name" value="EPSP_SYNTHASE_2"/>
    <property type="match status" value="1"/>
</dbReference>
<dbReference type="STRING" id="398199.SAMN05421804_11065"/>
<keyword evidence="7" id="KW-0963">Cytoplasm</keyword>
<dbReference type="UniPathway" id="UPA00053">
    <property type="reaction ID" value="UER00089"/>
</dbReference>
<comment type="subunit">
    <text evidence="7">Monomer.</text>
</comment>
<organism evidence="9 10">
    <name type="scientific">Proteiniclasticum ruminis</name>
    <dbReference type="NCBI Taxonomy" id="398199"/>
    <lineage>
        <taxon>Bacteria</taxon>
        <taxon>Bacillati</taxon>
        <taxon>Bacillota</taxon>
        <taxon>Clostridia</taxon>
        <taxon>Eubacteriales</taxon>
        <taxon>Clostridiaceae</taxon>
        <taxon>Proteiniclasticum</taxon>
    </lineage>
</organism>
<feature type="binding site" evidence="7">
    <location>
        <position position="118"/>
    </location>
    <ligand>
        <name>phosphoenolpyruvate</name>
        <dbReference type="ChEBI" id="CHEBI:58702"/>
    </ligand>
</feature>
<comment type="similarity">
    <text evidence="2 7">Belongs to the EPSP synthase family.</text>
</comment>
<comment type="subcellular location">
    <subcellularLocation>
        <location evidence="7">Cytoplasm</location>
    </subcellularLocation>
</comment>
<dbReference type="CDD" id="cd01556">
    <property type="entry name" value="EPSP_synthase"/>
    <property type="match status" value="1"/>
</dbReference>
<feature type="binding site" evidence="7">
    <location>
        <position position="20"/>
    </location>
    <ligand>
        <name>3-phosphoshikimate</name>
        <dbReference type="ChEBI" id="CHEBI:145989"/>
    </ligand>
</feature>
<dbReference type="PANTHER" id="PTHR21090:SF5">
    <property type="entry name" value="PENTAFUNCTIONAL AROM POLYPEPTIDE"/>
    <property type="match status" value="1"/>
</dbReference>
<accession>A0A1I5F2L9</accession>
<feature type="binding site" evidence="7">
    <location>
        <position position="188"/>
    </location>
    <ligand>
        <name>3-phosphoshikimate</name>
        <dbReference type="ChEBI" id="CHEBI:145989"/>
    </ligand>
</feature>
<feature type="active site" description="Proton acceptor" evidence="7">
    <location>
        <position position="301"/>
    </location>
</feature>
<gene>
    <name evidence="7" type="primary">aroA</name>
    <name evidence="9" type="ORF">SAMN04488695_1276</name>
</gene>
<dbReference type="PIRSF" id="PIRSF000505">
    <property type="entry name" value="EPSPS"/>
    <property type="match status" value="1"/>
</dbReference>
<feature type="domain" description="Enolpyruvate transferase" evidence="8">
    <location>
        <begin position="8"/>
        <end position="407"/>
    </location>
</feature>
<evidence type="ECO:0000256" key="2">
    <source>
        <dbReference type="ARBA" id="ARBA00009948"/>
    </source>
</evidence>
<evidence type="ECO:0000259" key="8">
    <source>
        <dbReference type="Pfam" id="PF00275"/>
    </source>
</evidence>
<proteinExistence type="inferred from homology"/>
<feature type="binding site" evidence="7">
    <location>
        <position position="332"/>
    </location>
    <ligand>
        <name>phosphoenolpyruvate</name>
        <dbReference type="ChEBI" id="CHEBI:58702"/>
    </ligand>
</feature>
<feature type="binding site" evidence="7">
    <location>
        <position position="301"/>
    </location>
    <ligand>
        <name>3-phosphoshikimate</name>
        <dbReference type="ChEBI" id="CHEBI:145989"/>
    </ligand>
</feature>
<comment type="caution">
    <text evidence="7">Lacks conserved residue(s) required for the propagation of feature annotation.</text>
</comment>
<dbReference type="Gene3D" id="3.65.10.10">
    <property type="entry name" value="Enolpyruvate transferase domain"/>
    <property type="match status" value="2"/>
</dbReference>
<evidence type="ECO:0000313" key="10">
    <source>
        <dbReference type="Proteomes" id="UP000181899"/>
    </source>
</evidence>
<feature type="binding site" evidence="7">
    <location>
        <position position="25"/>
    </location>
    <ligand>
        <name>3-phosphoshikimate</name>
        <dbReference type="ChEBI" id="CHEBI:145989"/>
    </ligand>
</feature>
<comment type="catalytic activity">
    <reaction evidence="6">
        <text>3-phosphoshikimate + phosphoenolpyruvate = 5-O-(1-carboxyvinyl)-3-phosphoshikimate + phosphate</text>
        <dbReference type="Rhea" id="RHEA:21256"/>
        <dbReference type="ChEBI" id="CHEBI:43474"/>
        <dbReference type="ChEBI" id="CHEBI:57701"/>
        <dbReference type="ChEBI" id="CHEBI:58702"/>
        <dbReference type="ChEBI" id="CHEBI:145989"/>
        <dbReference type="EC" id="2.5.1.19"/>
    </reaction>
    <physiologicalReaction direction="left-to-right" evidence="6">
        <dbReference type="Rhea" id="RHEA:21257"/>
    </physiologicalReaction>
</comment>
<keyword evidence="4 7" id="KW-0808">Transferase</keyword>
<feature type="binding site" evidence="7">
    <location>
        <position position="90"/>
    </location>
    <ligand>
        <name>phosphoenolpyruvate</name>
        <dbReference type="ChEBI" id="CHEBI:58702"/>
    </ligand>
</feature>
<feature type="binding site" evidence="7">
    <location>
        <position position="160"/>
    </location>
    <ligand>
        <name>3-phosphoshikimate</name>
        <dbReference type="ChEBI" id="CHEBI:145989"/>
    </ligand>
</feature>
<feature type="binding site" evidence="7">
    <location>
        <position position="161"/>
    </location>
    <ligand>
        <name>3-phosphoshikimate</name>
        <dbReference type="ChEBI" id="CHEBI:145989"/>
    </ligand>
</feature>
<dbReference type="Pfam" id="PF00275">
    <property type="entry name" value="EPSP_synthase"/>
    <property type="match status" value="1"/>
</dbReference>
<dbReference type="GO" id="GO:0008652">
    <property type="term" value="P:amino acid biosynthetic process"/>
    <property type="evidence" value="ECO:0007669"/>
    <property type="project" value="UniProtKB-KW"/>
</dbReference>
<dbReference type="InterPro" id="IPR006264">
    <property type="entry name" value="EPSP_synthase"/>
</dbReference>
<feature type="binding site" evidence="7">
    <location>
        <position position="20"/>
    </location>
    <ligand>
        <name>phosphoenolpyruvate</name>
        <dbReference type="ChEBI" id="CHEBI:58702"/>
    </ligand>
</feature>
<comment type="function">
    <text evidence="7">Catalyzes the transfer of the enolpyruvyl moiety of phosphoenolpyruvate (PEP) to the 5-hydroxyl of shikimate-3-phosphate (S3P) to produce enolpyruvyl shikimate-3-phosphate and inorganic phosphate.</text>
</comment>
<dbReference type="EC" id="2.5.1.19" evidence="7"/>
<keyword evidence="10" id="KW-1185">Reference proteome</keyword>
<dbReference type="NCBIfam" id="TIGR01356">
    <property type="entry name" value="aroA"/>
    <property type="match status" value="1"/>
</dbReference>
<evidence type="ECO:0000256" key="6">
    <source>
        <dbReference type="ARBA" id="ARBA00044633"/>
    </source>
</evidence>
<dbReference type="GO" id="GO:0009073">
    <property type="term" value="P:aromatic amino acid family biosynthetic process"/>
    <property type="evidence" value="ECO:0007669"/>
    <property type="project" value="UniProtKB-KW"/>
</dbReference>
<dbReference type="RefSeq" id="WP_074913381.1">
    <property type="nucleotide sequence ID" value="NZ_FOVK01000027.1"/>
</dbReference>
<feature type="binding site" evidence="7">
    <location>
        <position position="21"/>
    </location>
    <ligand>
        <name>3-phosphoshikimate</name>
        <dbReference type="ChEBI" id="CHEBI:145989"/>
    </ligand>
</feature>
<dbReference type="GO" id="GO:0005737">
    <property type="term" value="C:cytoplasm"/>
    <property type="evidence" value="ECO:0007669"/>
    <property type="project" value="UniProtKB-SubCell"/>
</dbReference>
<feature type="binding site" evidence="7">
    <location>
        <position position="374"/>
    </location>
    <ligand>
        <name>phosphoenolpyruvate</name>
        <dbReference type="ChEBI" id="CHEBI:58702"/>
    </ligand>
</feature>
<dbReference type="EMBL" id="FOVK01000027">
    <property type="protein sequence ID" value="SFO18038.1"/>
    <property type="molecule type" value="Genomic_DNA"/>
</dbReference>
<dbReference type="HAMAP" id="MF_00210">
    <property type="entry name" value="EPSP_synth"/>
    <property type="match status" value="1"/>
</dbReference>
<dbReference type="OrthoDB" id="9809920at2"/>
<evidence type="ECO:0000256" key="3">
    <source>
        <dbReference type="ARBA" id="ARBA00022605"/>
    </source>
</evidence>
<evidence type="ECO:0000256" key="4">
    <source>
        <dbReference type="ARBA" id="ARBA00022679"/>
    </source>
</evidence>
<dbReference type="InterPro" id="IPR023193">
    <property type="entry name" value="EPSP_synthase_CS"/>
</dbReference>
<dbReference type="PANTHER" id="PTHR21090">
    <property type="entry name" value="AROM/DEHYDROQUINATE SYNTHASE"/>
    <property type="match status" value="1"/>
</dbReference>
<dbReference type="InterPro" id="IPR013792">
    <property type="entry name" value="RNA3'P_cycl/enolpyr_Trfase_a/b"/>
</dbReference>
<sequence>MIKELNAKSVQGEITVPPSKSYAHRALIALALSGGKGVVRPVDLSMDIMATLKCLEDLGVDFFIREKEVHMDARGFGNRRDRVLKPEESGSTLRFFIPITLLFDEVYEFRGSTNLMKRPLTVYEELFQELDVTLYRDSMESLVVKGKLVPGHFSMRGDVSSQFISGMLFVLPLLDGDSTLTITGNLESAGYVAMTLRVMEDFGVFVEREGNTFFVKGNQAYAARDYEVEGDYSQGAFFMAAAALAGEVDIKGLTHDSVQGDREIVRILEKMGVDIVRTENGYKVRKSDLQGIDAEISDIPDLTPVLGVLLALSNGGGKLKNCRRLRYKESNRIESTIELIRSLGGQADLDGEDIVIEGCEMLRGGTVDTYHDHRIVMASAVASLRCKETVKILGYEAVNKSYPEFFSDFSTLTKMEEAK</sequence>
<evidence type="ECO:0000256" key="1">
    <source>
        <dbReference type="ARBA" id="ARBA00004811"/>
    </source>
</evidence>
<evidence type="ECO:0000313" key="9">
    <source>
        <dbReference type="EMBL" id="SFO18038.1"/>
    </source>
</evidence>
<feature type="binding site" evidence="7">
    <location>
        <position position="328"/>
    </location>
    <ligand>
        <name>3-phosphoshikimate</name>
        <dbReference type="ChEBI" id="CHEBI:145989"/>
    </ligand>
</feature>
<dbReference type="AlphaFoldDB" id="A0A1I5F2L9"/>
<keyword evidence="3 7" id="KW-0028">Amino-acid biosynthesis</keyword>
<dbReference type="eggNOG" id="COG0128">
    <property type="taxonomic scope" value="Bacteria"/>
</dbReference>